<protein>
    <submittedName>
        <fullName evidence="2">Uncharacterized protein</fullName>
    </submittedName>
</protein>
<evidence type="ECO:0000256" key="1">
    <source>
        <dbReference type="SAM" id="Phobius"/>
    </source>
</evidence>
<name>A0A8X6N4T0_NEPPI</name>
<dbReference type="Proteomes" id="UP000887013">
    <property type="component" value="Unassembled WGS sequence"/>
</dbReference>
<evidence type="ECO:0000313" key="2">
    <source>
        <dbReference type="EMBL" id="GFS93603.1"/>
    </source>
</evidence>
<gene>
    <name evidence="2" type="ORF">NPIL_183231</name>
</gene>
<feature type="transmembrane region" description="Helical" evidence="1">
    <location>
        <begin position="37"/>
        <end position="61"/>
    </location>
</feature>
<reference evidence="2" key="1">
    <citation type="submission" date="2020-08" db="EMBL/GenBank/DDBJ databases">
        <title>Multicomponent nature underlies the extraordinary mechanical properties of spider dragline silk.</title>
        <authorList>
            <person name="Kono N."/>
            <person name="Nakamura H."/>
            <person name="Mori M."/>
            <person name="Yoshida Y."/>
            <person name="Ohtoshi R."/>
            <person name="Malay A.D."/>
            <person name="Moran D.A.P."/>
            <person name="Tomita M."/>
            <person name="Numata K."/>
            <person name="Arakawa K."/>
        </authorList>
    </citation>
    <scope>NUCLEOTIDE SEQUENCE</scope>
</reference>
<accession>A0A8X6N4T0</accession>
<keyword evidence="3" id="KW-1185">Reference proteome</keyword>
<dbReference type="AlphaFoldDB" id="A0A8X6N4T0"/>
<organism evidence="2 3">
    <name type="scientific">Nephila pilipes</name>
    <name type="common">Giant wood spider</name>
    <name type="synonym">Nephila maculata</name>
    <dbReference type="NCBI Taxonomy" id="299642"/>
    <lineage>
        <taxon>Eukaryota</taxon>
        <taxon>Metazoa</taxon>
        <taxon>Ecdysozoa</taxon>
        <taxon>Arthropoda</taxon>
        <taxon>Chelicerata</taxon>
        <taxon>Arachnida</taxon>
        <taxon>Araneae</taxon>
        <taxon>Araneomorphae</taxon>
        <taxon>Entelegynae</taxon>
        <taxon>Araneoidea</taxon>
        <taxon>Nephilidae</taxon>
        <taxon>Nephila</taxon>
    </lineage>
</organism>
<evidence type="ECO:0000313" key="3">
    <source>
        <dbReference type="Proteomes" id="UP000887013"/>
    </source>
</evidence>
<comment type="caution">
    <text evidence="2">The sequence shown here is derived from an EMBL/GenBank/DDBJ whole genome shotgun (WGS) entry which is preliminary data.</text>
</comment>
<dbReference type="EMBL" id="BMAW01005339">
    <property type="protein sequence ID" value="GFS93603.1"/>
    <property type="molecule type" value="Genomic_DNA"/>
</dbReference>
<sequence>MYLWKNTLLLLKTFAFRPLPPQGTVSRPRVSYKRPPSAPIFIVMKMCQGIMLVILTIMRFISSGVKQVVMVTAYPLMGGHKGLGLNSYWLWNVLGRSLG</sequence>
<proteinExistence type="predicted"/>
<keyword evidence="1" id="KW-0472">Membrane</keyword>
<keyword evidence="1" id="KW-0812">Transmembrane</keyword>
<keyword evidence="1" id="KW-1133">Transmembrane helix</keyword>